<dbReference type="GO" id="GO:0000160">
    <property type="term" value="P:phosphorelay signal transduction system"/>
    <property type="evidence" value="ECO:0007669"/>
    <property type="project" value="InterPro"/>
</dbReference>
<organism evidence="3">
    <name type="scientific">marine sediment metagenome</name>
    <dbReference type="NCBI Taxonomy" id="412755"/>
    <lineage>
        <taxon>unclassified sequences</taxon>
        <taxon>metagenomes</taxon>
        <taxon>ecological metagenomes</taxon>
    </lineage>
</organism>
<feature type="domain" description="Response regulatory" evidence="2">
    <location>
        <begin position="6"/>
        <end position="127"/>
    </location>
</feature>
<dbReference type="InterPro" id="IPR050595">
    <property type="entry name" value="Bact_response_regulator"/>
</dbReference>
<accession>X1KLC6</accession>
<dbReference type="InterPro" id="IPR011006">
    <property type="entry name" value="CheY-like_superfamily"/>
</dbReference>
<proteinExistence type="predicted"/>
<evidence type="ECO:0000259" key="2">
    <source>
        <dbReference type="PROSITE" id="PS50110"/>
    </source>
</evidence>
<dbReference type="InterPro" id="IPR001789">
    <property type="entry name" value="Sig_transdc_resp-reg_receiver"/>
</dbReference>
<dbReference type="EMBL" id="BARV01002636">
    <property type="protein sequence ID" value="GAH94400.1"/>
    <property type="molecule type" value="Genomic_DNA"/>
</dbReference>
<dbReference type="Pfam" id="PF00072">
    <property type="entry name" value="Response_reg"/>
    <property type="match status" value="1"/>
</dbReference>
<dbReference type="PANTHER" id="PTHR44591:SF3">
    <property type="entry name" value="RESPONSE REGULATORY DOMAIN-CONTAINING PROTEIN"/>
    <property type="match status" value="1"/>
</dbReference>
<keyword evidence="1" id="KW-0597">Phosphoprotein</keyword>
<sequence length="132" mass="14615">MGKRAKILLVDDDTDFVEATKVILESKPYEVIVASDGDEGLRKAREEKPDLILLDVIMPVKDGFTAAEQLKKDPQLSKIPTLMLTAFAAKGMETSIPVSRGFTLEAEDYIDKPVSPEELLARVEKHLKKAGF</sequence>
<gene>
    <name evidence="3" type="ORF">S06H3_06710</name>
</gene>
<evidence type="ECO:0000256" key="1">
    <source>
        <dbReference type="ARBA" id="ARBA00022553"/>
    </source>
</evidence>
<dbReference type="PROSITE" id="PS50110">
    <property type="entry name" value="RESPONSE_REGULATORY"/>
    <property type="match status" value="1"/>
</dbReference>
<name>X1KLC6_9ZZZZ</name>
<evidence type="ECO:0000313" key="3">
    <source>
        <dbReference type="EMBL" id="GAH94400.1"/>
    </source>
</evidence>
<dbReference type="PANTHER" id="PTHR44591">
    <property type="entry name" value="STRESS RESPONSE REGULATOR PROTEIN 1"/>
    <property type="match status" value="1"/>
</dbReference>
<dbReference type="AlphaFoldDB" id="X1KLC6"/>
<dbReference type="SUPFAM" id="SSF52172">
    <property type="entry name" value="CheY-like"/>
    <property type="match status" value="1"/>
</dbReference>
<reference evidence="3" key="1">
    <citation type="journal article" date="2014" name="Front. Microbiol.">
        <title>High frequency of phylogenetically diverse reductive dehalogenase-homologous genes in deep subseafloor sedimentary metagenomes.</title>
        <authorList>
            <person name="Kawai M."/>
            <person name="Futagami T."/>
            <person name="Toyoda A."/>
            <person name="Takaki Y."/>
            <person name="Nishi S."/>
            <person name="Hori S."/>
            <person name="Arai W."/>
            <person name="Tsubouchi T."/>
            <person name="Morono Y."/>
            <person name="Uchiyama I."/>
            <person name="Ito T."/>
            <person name="Fujiyama A."/>
            <person name="Inagaki F."/>
            <person name="Takami H."/>
        </authorList>
    </citation>
    <scope>NUCLEOTIDE SEQUENCE</scope>
    <source>
        <strain evidence="3">Expedition CK06-06</strain>
    </source>
</reference>
<comment type="caution">
    <text evidence="3">The sequence shown here is derived from an EMBL/GenBank/DDBJ whole genome shotgun (WGS) entry which is preliminary data.</text>
</comment>
<dbReference type="SMART" id="SM00448">
    <property type="entry name" value="REC"/>
    <property type="match status" value="1"/>
</dbReference>
<dbReference type="Gene3D" id="3.40.50.2300">
    <property type="match status" value="1"/>
</dbReference>
<protein>
    <recommendedName>
        <fullName evidence="2">Response regulatory domain-containing protein</fullName>
    </recommendedName>
</protein>